<name>A0ACB9IMD6_9ASTR</name>
<reference evidence="2" key="1">
    <citation type="journal article" date="2022" name="Mol. Ecol. Resour.">
        <title>The genomes of chicory, endive, great burdock and yacon provide insights into Asteraceae palaeo-polyploidization history and plant inulin production.</title>
        <authorList>
            <person name="Fan W."/>
            <person name="Wang S."/>
            <person name="Wang H."/>
            <person name="Wang A."/>
            <person name="Jiang F."/>
            <person name="Liu H."/>
            <person name="Zhao H."/>
            <person name="Xu D."/>
            <person name="Zhang Y."/>
        </authorList>
    </citation>
    <scope>NUCLEOTIDE SEQUENCE [LARGE SCALE GENOMIC DNA]</scope>
    <source>
        <strain evidence="2">cv. Yunnan</strain>
    </source>
</reference>
<keyword evidence="2" id="KW-1185">Reference proteome</keyword>
<sequence length="305" mass="35861">MFRTRYSHYEFTVMPFGLTNALAAFMDMMNRIYKPYLDKFVIVFIDDILIYSKSKEEHILLELLRNEKLYAKFSKYEFWLSKVQFLGHVINANDIQVDPVKIEAISKWEIPKSPTEVRSFLGLTGYYRRFIQDFSGIAVPLTSLTRKSVKYEWGPKQSKAFETLKQKLTQALILFQMEMKALQFTVMHHIPFSIANVVADALSRKENEKPKRVRALRLDLHINLITRIREYEKIALKEPNIEKEGLGGMIDQLVKDNDDILRMNQRIRVPIHGDFCEKILEEAHKSKYTMHPGSDKLYKNLKANY</sequence>
<gene>
    <name evidence="1" type="ORF">L1987_24191</name>
</gene>
<proteinExistence type="predicted"/>
<evidence type="ECO:0000313" key="1">
    <source>
        <dbReference type="EMBL" id="KAI3808242.1"/>
    </source>
</evidence>
<organism evidence="1 2">
    <name type="scientific">Smallanthus sonchifolius</name>
    <dbReference type="NCBI Taxonomy" id="185202"/>
    <lineage>
        <taxon>Eukaryota</taxon>
        <taxon>Viridiplantae</taxon>
        <taxon>Streptophyta</taxon>
        <taxon>Embryophyta</taxon>
        <taxon>Tracheophyta</taxon>
        <taxon>Spermatophyta</taxon>
        <taxon>Magnoliopsida</taxon>
        <taxon>eudicotyledons</taxon>
        <taxon>Gunneridae</taxon>
        <taxon>Pentapetalae</taxon>
        <taxon>asterids</taxon>
        <taxon>campanulids</taxon>
        <taxon>Asterales</taxon>
        <taxon>Asteraceae</taxon>
        <taxon>Asteroideae</taxon>
        <taxon>Heliantheae alliance</taxon>
        <taxon>Millerieae</taxon>
        <taxon>Smallanthus</taxon>
    </lineage>
</organism>
<comment type="caution">
    <text evidence="1">The sequence shown here is derived from an EMBL/GenBank/DDBJ whole genome shotgun (WGS) entry which is preliminary data.</text>
</comment>
<accession>A0ACB9IMD6</accession>
<evidence type="ECO:0000313" key="2">
    <source>
        <dbReference type="Proteomes" id="UP001056120"/>
    </source>
</evidence>
<protein>
    <submittedName>
        <fullName evidence="1">Uncharacterized protein</fullName>
    </submittedName>
</protein>
<reference evidence="1 2" key="2">
    <citation type="journal article" date="2022" name="Mol. Ecol. Resour.">
        <title>The genomes of chicory, endive, great burdock and yacon provide insights into Asteraceae paleo-polyploidization history and plant inulin production.</title>
        <authorList>
            <person name="Fan W."/>
            <person name="Wang S."/>
            <person name="Wang H."/>
            <person name="Wang A."/>
            <person name="Jiang F."/>
            <person name="Liu H."/>
            <person name="Zhao H."/>
            <person name="Xu D."/>
            <person name="Zhang Y."/>
        </authorList>
    </citation>
    <scope>NUCLEOTIDE SEQUENCE [LARGE SCALE GENOMIC DNA]</scope>
    <source>
        <strain evidence="2">cv. Yunnan</strain>
        <tissue evidence="1">Leaves</tissue>
    </source>
</reference>
<dbReference type="EMBL" id="CM042025">
    <property type="protein sequence ID" value="KAI3808242.1"/>
    <property type="molecule type" value="Genomic_DNA"/>
</dbReference>
<dbReference type="Proteomes" id="UP001056120">
    <property type="component" value="Linkage Group LG08"/>
</dbReference>